<organism evidence="11 12">
    <name type="scientific">Perkinsus olseni</name>
    <name type="common">Perkinsus atlanticus</name>
    <dbReference type="NCBI Taxonomy" id="32597"/>
    <lineage>
        <taxon>Eukaryota</taxon>
        <taxon>Sar</taxon>
        <taxon>Alveolata</taxon>
        <taxon>Perkinsozoa</taxon>
        <taxon>Perkinsea</taxon>
        <taxon>Perkinsida</taxon>
        <taxon>Perkinsidae</taxon>
        <taxon>Perkinsus</taxon>
    </lineage>
</organism>
<dbReference type="GO" id="GO:0015194">
    <property type="term" value="F:L-serine transmembrane transporter activity"/>
    <property type="evidence" value="ECO:0007669"/>
    <property type="project" value="TreeGrafter"/>
</dbReference>
<evidence type="ECO:0000256" key="7">
    <source>
        <dbReference type="ARBA" id="ARBA00022989"/>
    </source>
</evidence>
<keyword evidence="5 9" id="KW-0812">Transmembrane</keyword>
<feature type="transmembrane region" description="Helical" evidence="9">
    <location>
        <begin position="209"/>
        <end position="233"/>
    </location>
</feature>
<feature type="transmembrane region" description="Helical" evidence="9">
    <location>
        <begin position="323"/>
        <end position="344"/>
    </location>
</feature>
<feature type="transmembrane region" description="Helical" evidence="9">
    <location>
        <begin position="142"/>
        <end position="162"/>
    </location>
</feature>
<comment type="similarity">
    <text evidence="2">Belongs to the amino acid/polyamine transporter 2 family.</text>
</comment>
<keyword evidence="4" id="KW-0926">Vacuole</keyword>
<dbReference type="GO" id="GO:0015189">
    <property type="term" value="F:L-lysine transmembrane transporter activity"/>
    <property type="evidence" value="ECO:0007669"/>
    <property type="project" value="TreeGrafter"/>
</dbReference>
<dbReference type="InterPro" id="IPR013057">
    <property type="entry name" value="AA_transpt_TM"/>
</dbReference>
<evidence type="ECO:0000256" key="3">
    <source>
        <dbReference type="ARBA" id="ARBA00022448"/>
    </source>
</evidence>
<keyword evidence="8 9" id="KW-0472">Membrane</keyword>
<feature type="domain" description="Amino acid transporter transmembrane" evidence="10">
    <location>
        <begin position="20"/>
        <end position="377"/>
    </location>
</feature>
<evidence type="ECO:0000313" key="12">
    <source>
        <dbReference type="Proteomes" id="UP000541610"/>
    </source>
</evidence>
<name>A0A7J6NWA7_PEROL</name>
<dbReference type="PANTHER" id="PTHR22950:SF678">
    <property type="entry name" value="VACUOLAR AMINO ACID TRANSPORTER 5-RELATED"/>
    <property type="match status" value="1"/>
</dbReference>
<dbReference type="Pfam" id="PF01490">
    <property type="entry name" value="Aa_trans"/>
    <property type="match status" value="1"/>
</dbReference>
<keyword evidence="3" id="KW-0813">Transport</keyword>
<dbReference type="EMBL" id="JABANP010000189">
    <property type="protein sequence ID" value="KAF4687351.1"/>
    <property type="molecule type" value="Genomic_DNA"/>
</dbReference>
<evidence type="ECO:0000256" key="9">
    <source>
        <dbReference type="SAM" id="Phobius"/>
    </source>
</evidence>
<evidence type="ECO:0000256" key="6">
    <source>
        <dbReference type="ARBA" id="ARBA00022970"/>
    </source>
</evidence>
<evidence type="ECO:0000259" key="10">
    <source>
        <dbReference type="Pfam" id="PF01490"/>
    </source>
</evidence>
<feature type="transmembrane region" description="Helical" evidence="9">
    <location>
        <begin position="245"/>
        <end position="268"/>
    </location>
</feature>
<gene>
    <name evidence="11" type="ORF">FOZ60_004040</name>
</gene>
<dbReference type="GO" id="GO:0005774">
    <property type="term" value="C:vacuolar membrane"/>
    <property type="evidence" value="ECO:0007669"/>
    <property type="project" value="UniProtKB-SubCell"/>
</dbReference>
<dbReference type="GO" id="GO:0061459">
    <property type="term" value="F:L-arginine transmembrane transporter activity"/>
    <property type="evidence" value="ECO:0007669"/>
    <property type="project" value="TreeGrafter"/>
</dbReference>
<evidence type="ECO:0000256" key="8">
    <source>
        <dbReference type="ARBA" id="ARBA00023136"/>
    </source>
</evidence>
<dbReference type="OrthoDB" id="438545at2759"/>
<evidence type="ECO:0000256" key="2">
    <source>
        <dbReference type="ARBA" id="ARBA00008066"/>
    </source>
</evidence>
<reference evidence="11 12" key="1">
    <citation type="submission" date="2020-04" db="EMBL/GenBank/DDBJ databases">
        <title>Perkinsus olseni comparative genomics.</title>
        <authorList>
            <person name="Bogema D.R."/>
        </authorList>
    </citation>
    <scope>NUCLEOTIDE SEQUENCE [LARGE SCALE GENOMIC DNA]</scope>
    <source>
        <strain evidence="11">00978-12</strain>
    </source>
</reference>
<proteinExistence type="inferred from homology"/>
<feature type="transmembrane region" description="Helical" evidence="9">
    <location>
        <begin position="280"/>
        <end position="302"/>
    </location>
</feature>
<comment type="caution">
    <text evidence="11">The sequence shown here is derived from an EMBL/GenBank/DDBJ whole genome shotgun (WGS) entry which is preliminary data.</text>
</comment>
<accession>A0A7J6NWA7</accession>
<dbReference type="PANTHER" id="PTHR22950">
    <property type="entry name" value="AMINO ACID TRANSPORTER"/>
    <property type="match status" value="1"/>
</dbReference>
<feature type="transmembrane region" description="Helical" evidence="9">
    <location>
        <begin position="350"/>
        <end position="372"/>
    </location>
</feature>
<dbReference type="Proteomes" id="UP000541610">
    <property type="component" value="Unassembled WGS sequence"/>
</dbReference>
<evidence type="ECO:0000256" key="5">
    <source>
        <dbReference type="ARBA" id="ARBA00022692"/>
    </source>
</evidence>
<evidence type="ECO:0000256" key="4">
    <source>
        <dbReference type="ARBA" id="ARBA00022554"/>
    </source>
</evidence>
<dbReference type="GO" id="GO:0005302">
    <property type="term" value="F:L-tyrosine transmembrane transporter activity"/>
    <property type="evidence" value="ECO:0007669"/>
    <property type="project" value="TreeGrafter"/>
</dbReference>
<dbReference type="AlphaFoldDB" id="A0A7J6NWA7"/>
<feature type="transmembrane region" description="Helical" evidence="9">
    <location>
        <begin position="169"/>
        <end position="189"/>
    </location>
</feature>
<evidence type="ECO:0000256" key="1">
    <source>
        <dbReference type="ARBA" id="ARBA00004128"/>
    </source>
</evidence>
<comment type="subcellular location">
    <subcellularLocation>
        <location evidence="1">Vacuole membrane</location>
        <topology evidence="1">Multi-pass membrane protein</topology>
    </subcellularLocation>
</comment>
<keyword evidence="6" id="KW-0029">Amino-acid transport</keyword>
<dbReference type="GO" id="GO:0005290">
    <property type="term" value="F:L-histidine transmembrane transporter activity"/>
    <property type="evidence" value="ECO:0007669"/>
    <property type="project" value="TreeGrafter"/>
</dbReference>
<dbReference type="GO" id="GO:0005313">
    <property type="term" value="F:L-glutamate transmembrane transporter activity"/>
    <property type="evidence" value="ECO:0007669"/>
    <property type="project" value="TreeGrafter"/>
</dbReference>
<evidence type="ECO:0000313" key="11">
    <source>
        <dbReference type="EMBL" id="KAF4687351.1"/>
    </source>
</evidence>
<protein>
    <recommendedName>
        <fullName evidence="10">Amino acid transporter transmembrane domain-containing protein</fullName>
    </recommendedName>
</protein>
<sequence>MAAQKDNRLADFNSAPVIPKGNILTAWTCLTNCIIGAGMLSYASAQAVCGWSLGVVLLFVFAVLSYFSLHLISRCAMKMPGKRLSYSTFAVAAGYPRLPLFIDFIMFIHNAGIDTAYLQVFASLGLALLENWSPGSTEGNRFLIRVGLIGLIVVLLLPVCFLKQITNTAITNIIGLSCFLYAILAGVIYCFSVDEQLGERYVGIPPTSSIWSILSVVPIFIFGYSCHFTMPLVAEDMVNRDMKKLDTASLLAVSFVTVVYLTVMIAPYYAFGDTLPVSNIAIHIGYIVLPFAVLTAFPLLLFPARQSISSVITYYFPRLQDTLKLHIGTTVAFLIICTVLAIIFEDLGATIQFIGIIGTNFLAFVIPCFVYLNICYTPVPDGTNQGGLDSSNEDCATCESSTDSIQDGVSSMVQHRALQHRYSIASTEVGNHEVVEDIHFKEEFLVHIQTAGVFQNLPSAGHDFGVAYEEIVVEDSLDVKSAVV</sequence>
<keyword evidence="7 9" id="KW-1133">Transmembrane helix</keyword>
<feature type="transmembrane region" description="Helical" evidence="9">
    <location>
        <begin position="21"/>
        <end position="45"/>
    </location>
</feature>
<feature type="transmembrane region" description="Helical" evidence="9">
    <location>
        <begin position="51"/>
        <end position="72"/>
    </location>
</feature>